<feature type="transmembrane region" description="Helical" evidence="3">
    <location>
        <begin position="20"/>
        <end position="38"/>
    </location>
</feature>
<keyword evidence="3" id="KW-0812">Transmembrane</keyword>
<comment type="caution">
    <text evidence="5">The sequence shown here is derived from an EMBL/GenBank/DDBJ whole genome shotgun (WGS) entry which is preliminary data.</text>
</comment>
<comment type="subcellular location">
    <subcellularLocation>
        <location evidence="1">Membrane</location>
        <topology evidence="1">Multi-pass membrane protein</topology>
    </subcellularLocation>
</comment>
<dbReference type="SUPFAM" id="SSF103473">
    <property type="entry name" value="MFS general substrate transporter"/>
    <property type="match status" value="1"/>
</dbReference>
<evidence type="ECO:0000256" key="3">
    <source>
        <dbReference type="SAM" id="Phobius"/>
    </source>
</evidence>
<evidence type="ECO:0000256" key="2">
    <source>
        <dbReference type="ARBA" id="ARBA00044504"/>
    </source>
</evidence>
<comment type="similarity">
    <text evidence="2">Belongs to the major facilitator superfamily. Phosphate:H(+) symporter (TC 2.A.1.9) family.</text>
</comment>
<dbReference type="AlphaFoldDB" id="A0AAN8TNI9"/>
<dbReference type="GO" id="GO:0016020">
    <property type="term" value="C:membrane"/>
    <property type="evidence" value="ECO:0007669"/>
    <property type="project" value="UniProtKB-SubCell"/>
</dbReference>
<keyword evidence="6" id="KW-1185">Reference proteome</keyword>
<dbReference type="GO" id="GO:0022857">
    <property type="term" value="F:transmembrane transporter activity"/>
    <property type="evidence" value="ECO:0007669"/>
    <property type="project" value="InterPro"/>
</dbReference>
<proteinExistence type="inferred from homology"/>
<dbReference type="PROSITE" id="PS50850">
    <property type="entry name" value="MFS"/>
    <property type="match status" value="1"/>
</dbReference>
<dbReference type="InterPro" id="IPR020846">
    <property type="entry name" value="MFS_dom"/>
</dbReference>
<gene>
    <name evidence="5" type="ORF">RDI58_013839</name>
</gene>
<dbReference type="InterPro" id="IPR036259">
    <property type="entry name" value="MFS_trans_sf"/>
</dbReference>
<keyword evidence="3" id="KW-1133">Transmembrane helix</keyword>
<dbReference type="Proteomes" id="UP001371456">
    <property type="component" value="Unassembled WGS sequence"/>
</dbReference>
<accession>A0AAN8TNI9</accession>
<dbReference type="EMBL" id="JBANQN010000005">
    <property type="protein sequence ID" value="KAK6790039.1"/>
    <property type="molecule type" value="Genomic_DNA"/>
</dbReference>
<evidence type="ECO:0000259" key="4">
    <source>
        <dbReference type="PROSITE" id="PS50850"/>
    </source>
</evidence>
<keyword evidence="3" id="KW-0472">Membrane</keyword>
<evidence type="ECO:0000256" key="1">
    <source>
        <dbReference type="ARBA" id="ARBA00004141"/>
    </source>
</evidence>
<sequence length="44" mass="4845">MSLVMAETSVMGIPGWRISFHLVGIISVLVGLLVRLFAKDPRFS</sequence>
<name>A0AAN8TNI9_SOLBU</name>
<reference evidence="5 6" key="1">
    <citation type="submission" date="2024-02" db="EMBL/GenBank/DDBJ databases">
        <title>de novo genome assembly of Solanum bulbocastanum strain 11H21.</title>
        <authorList>
            <person name="Hosaka A.J."/>
        </authorList>
    </citation>
    <scope>NUCLEOTIDE SEQUENCE [LARGE SCALE GENOMIC DNA]</scope>
    <source>
        <tissue evidence="5">Young leaves</tissue>
    </source>
</reference>
<feature type="domain" description="Major facilitator superfamily (MFS) profile" evidence="4">
    <location>
        <begin position="1"/>
        <end position="44"/>
    </location>
</feature>
<evidence type="ECO:0000313" key="6">
    <source>
        <dbReference type="Proteomes" id="UP001371456"/>
    </source>
</evidence>
<protein>
    <recommendedName>
        <fullName evidence="4">Major facilitator superfamily (MFS) profile domain-containing protein</fullName>
    </recommendedName>
</protein>
<organism evidence="5 6">
    <name type="scientific">Solanum bulbocastanum</name>
    <name type="common">Wild potato</name>
    <dbReference type="NCBI Taxonomy" id="147425"/>
    <lineage>
        <taxon>Eukaryota</taxon>
        <taxon>Viridiplantae</taxon>
        <taxon>Streptophyta</taxon>
        <taxon>Embryophyta</taxon>
        <taxon>Tracheophyta</taxon>
        <taxon>Spermatophyta</taxon>
        <taxon>Magnoliopsida</taxon>
        <taxon>eudicotyledons</taxon>
        <taxon>Gunneridae</taxon>
        <taxon>Pentapetalae</taxon>
        <taxon>asterids</taxon>
        <taxon>lamiids</taxon>
        <taxon>Solanales</taxon>
        <taxon>Solanaceae</taxon>
        <taxon>Solanoideae</taxon>
        <taxon>Solaneae</taxon>
        <taxon>Solanum</taxon>
    </lineage>
</organism>
<evidence type="ECO:0000313" key="5">
    <source>
        <dbReference type="EMBL" id="KAK6790039.1"/>
    </source>
</evidence>